<gene>
    <name evidence="1" type="ORF">CLOSTMETH_03162</name>
</gene>
<dbReference type="Proteomes" id="UP000003340">
    <property type="component" value="Unassembled WGS sequence"/>
</dbReference>
<comment type="caution">
    <text evidence="1">The sequence shown here is derived from an EMBL/GenBank/DDBJ whole genome shotgun (WGS) entry which is preliminary data.</text>
</comment>
<reference evidence="1 2" key="2">
    <citation type="submission" date="2009-02" db="EMBL/GenBank/DDBJ databases">
        <title>Draft genome sequence of Clostridium methylpentosum (DSM 5476).</title>
        <authorList>
            <person name="Sudarsanam P."/>
            <person name="Ley R."/>
            <person name="Guruge J."/>
            <person name="Turnbaugh P.J."/>
            <person name="Mahowald M."/>
            <person name="Liep D."/>
            <person name="Gordon J."/>
        </authorList>
    </citation>
    <scope>NUCLEOTIDE SEQUENCE [LARGE SCALE GENOMIC DNA]</scope>
    <source>
        <strain evidence="1 2">DSM 5476</strain>
    </source>
</reference>
<name>C0EH17_9FIRM</name>
<accession>C0EH17</accession>
<organism evidence="1 2">
    <name type="scientific">[Clostridium] methylpentosum DSM 5476</name>
    <dbReference type="NCBI Taxonomy" id="537013"/>
    <lineage>
        <taxon>Bacteria</taxon>
        <taxon>Bacillati</taxon>
        <taxon>Bacillota</taxon>
        <taxon>Clostridia</taxon>
        <taxon>Eubacteriales</taxon>
        <taxon>Oscillospiraceae</taxon>
        <taxon>Oscillospiraceae incertae sedis</taxon>
    </lineage>
</organism>
<protein>
    <submittedName>
        <fullName evidence="1">Uncharacterized protein</fullName>
    </submittedName>
</protein>
<dbReference type="eggNOG" id="ENOG502ZCNW">
    <property type="taxonomic scope" value="Bacteria"/>
</dbReference>
<evidence type="ECO:0000313" key="2">
    <source>
        <dbReference type="Proteomes" id="UP000003340"/>
    </source>
</evidence>
<dbReference type="HOGENOM" id="CLU_194271_0_0_9"/>
<proteinExistence type="predicted"/>
<sequence>MKFDLCGLSYYESGNVFSGNQGDFCYKIRPEEGTLKIYLWRGPYCFDKSELLKEMEFPMDQAGFEQLHRWLEQEYADWS</sequence>
<dbReference type="AlphaFoldDB" id="C0EH17"/>
<reference evidence="1 2" key="1">
    <citation type="submission" date="2009-01" db="EMBL/GenBank/DDBJ databases">
        <authorList>
            <person name="Fulton L."/>
            <person name="Clifton S."/>
            <person name="Fulton B."/>
            <person name="Xu J."/>
            <person name="Minx P."/>
            <person name="Pepin K.H."/>
            <person name="Johnson M."/>
            <person name="Bhonagiri V."/>
            <person name="Nash W.E."/>
            <person name="Mardis E.R."/>
            <person name="Wilson R.K."/>
        </authorList>
    </citation>
    <scope>NUCLEOTIDE SEQUENCE [LARGE SCALE GENOMIC DNA]</scope>
    <source>
        <strain evidence="1 2">DSM 5476</strain>
    </source>
</reference>
<evidence type="ECO:0000313" key="1">
    <source>
        <dbReference type="EMBL" id="EEG29270.1"/>
    </source>
</evidence>
<dbReference type="STRING" id="537013.CLOSTMETH_03162"/>
<dbReference type="EMBL" id="ACEC01000113">
    <property type="protein sequence ID" value="EEG29270.1"/>
    <property type="molecule type" value="Genomic_DNA"/>
</dbReference>
<keyword evidence="2" id="KW-1185">Reference proteome</keyword>